<dbReference type="InterPro" id="IPR050731">
    <property type="entry name" value="HRD1_E3_ubiq-ligases"/>
</dbReference>
<evidence type="ECO:0000259" key="17">
    <source>
        <dbReference type="PROSITE" id="PS50089"/>
    </source>
</evidence>
<dbReference type="Proteomes" id="UP000001950">
    <property type="component" value="Chromosome 1"/>
</dbReference>
<evidence type="ECO:0000256" key="8">
    <source>
        <dbReference type="ARBA" id="ARBA00022723"/>
    </source>
</evidence>
<feature type="transmembrane region" description="Helical" evidence="16">
    <location>
        <begin position="106"/>
        <end position="128"/>
    </location>
</feature>
<dbReference type="SMART" id="SM00184">
    <property type="entry name" value="RING"/>
    <property type="match status" value="1"/>
</dbReference>
<dbReference type="FunCoup" id="Q4UHI7">
    <property type="interactions" value="182"/>
</dbReference>
<keyword evidence="9 15" id="KW-0863">Zinc-finger</keyword>
<evidence type="ECO:0000256" key="16">
    <source>
        <dbReference type="SAM" id="Phobius"/>
    </source>
</evidence>
<sequence length="625" mass="72880">MLQDMLYRYAIVSHLLLACSIGHISTTVNGFYDIITRFLSNKTCLAILYNYSLMLYIYCCKIPIFIFLGNLTQLESEELIENIRNYIMDTVLFLILSKPRFNGKEVLMSDLVKCITLLTSLKSFHIILNIRLSHMFEIDIPKFMKIFRICSFIYILSLINCFLLNLFFINLNNKNTFTLWVLFELLGMFINLLFSTIKFIINLVDLYQPNVQGTEYYVGLINKMIILFYIELMHDILSLLIFTVFMIVFFINNPINIPIYMIIDIIHVTKNLFNRIKMLIEYRKISKLLYTKYKCADDEKNLNCIICRDVITVNSRKLECGHVFHLNCLKSWLFQHNNCPSCRKLIYNSNALTINMSIQVLDNVLYNVEIFVLNKIKLLVSKVSKMIKNIKMNLLHYNVTLKTMQPTHLEYYLYNSVTHEFVKLSTPNETNESSRENLNETNGPADGNSLTLRIGFINVMKKYYYSNYYIIMCNSTTFTDNTPVNSSTVPSTVDAHDMANNLLKDNVQELINWLNTSIMTNSSDDLTVLYNKLLYVLSFLYVSTNLLTKQFITNLQSTNGGPDSNSSTSNKSLYESEIKKLHIKKLILSKDYHLLLLKMCKKNYHFNFKAFSNNISLFQNIINIV</sequence>
<evidence type="ECO:0000256" key="2">
    <source>
        <dbReference type="ARBA" id="ARBA00004477"/>
    </source>
</evidence>
<keyword evidence="13 16" id="KW-1133">Transmembrane helix</keyword>
<evidence type="ECO:0000256" key="9">
    <source>
        <dbReference type="ARBA" id="ARBA00022771"/>
    </source>
</evidence>
<dbReference type="GO" id="GO:0061630">
    <property type="term" value="F:ubiquitin protein ligase activity"/>
    <property type="evidence" value="ECO:0007669"/>
    <property type="project" value="UniProtKB-EC"/>
</dbReference>
<comment type="pathway">
    <text evidence="3">Protein modification; protein ubiquitination.</text>
</comment>
<dbReference type="OMA" id="FRICSFI"/>
<dbReference type="EMBL" id="CR940347">
    <property type="protein sequence ID" value="CAI73452.1"/>
    <property type="molecule type" value="Genomic_DNA"/>
</dbReference>
<feature type="transmembrane region" description="Helical" evidence="16">
    <location>
        <begin position="6"/>
        <end position="32"/>
    </location>
</feature>
<dbReference type="STRING" id="5874.Q4UHI7"/>
<keyword evidence="19" id="KW-1185">Reference proteome</keyword>
<evidence type="ECO:0000256" key="3">
    <source>
        <dbReference type="ARBA" id="ARBA00004906"/>
    </source>
</evidence>
<evidence type="ECO:0000313" key="19">
    <source>
        <dbReference type="Proteomes" id="UP000001950"/>
    </source>
</evidence>
<evidence type="ECO:0000256" key="4">
    <source>
        <dbReference type="ARBA" id="ARBA00010089"/>
    </source>
</evidence>
<dbReference type="InterPro" id="IPR013083">
    <property type="entry name" value="Znf_RING/FYVE/PHD"/>
</dbReference>
<evidence type="ECO:0000256" key="15">
    <source>
        <dbReference type="PROSITE-ProRule" id="PRU00175"/>
    </source>
</evidence>
<evidence type="ECO:0000256" key="12">
    <source>
        <dbReference type="ARBA" id="ARBA00022833"/>
    </source>
</evidence>
<evidence type="ECO:0000256" key="13">
    <source>
        <dbReference type="ARBA" id="ARBA00022989"/>
    </source>
</evidence>
<feature type="transmembrane region" description="Helical" evidence="16">
    <location>
        <begin position="177"/>
        <end position="204"/>
    </location>
</feature>
<comment type="similarity">
    <text evidence="4">Belongs to the HRD1 family.</text>
</comment>
<accession>Q4UHI7</accession>
<dbReference type="RefSeq" id="XP_954129.1">
    <property type="nucleotide sequence ID" value="XM_949036.1"/>
</dbReference>
<comment type="subcellular location">
    <subcellularLocation>
        <location evidence="2">Endoplasmic reticulum membrane</location>
        <topology evidence="2">Multi-pass membrane protein</topology>
    </subcellularLocation>
</comment>
<keyword evidence="12" id="KW-0862">Zinc</keyword>
<reference evidence="18 19" key="1">
    <citation type="journal article" date="2005" name="Science">
        <title>Genome of the host-cell transforming parasite Theileria annulata compared with T. parva.</title>
        <authorList>
            <person name="Pain A."/>
            <person name="Renauld H."/>
            <person name="Berriman M."/>
            <person name="Murphy L."/>
            <person name="Yeats C.A."/>
            <person name="Weir W."/>
            <person name="Kerhornou A."/>
            <person name="Aslett M."/>
            <person name="Bishop R."/>
            <person name="Bouchier C."/>
            <person name="Cochet M."/>
            <person name="Coulson R.M.R."/>
            <person name="Cronin A."/>
            <person name="de Villiers E.P."/>
            <person name="Fraser A."/>
            <person name="Fosker N."/>
            <person name="Gardner M."/>
            <person name="Goble A."/>
            <person name="Griffiths-Jones S."/>
            <person name="Harris D.E."/>
            <person name="Katzer F."/>
            <person name="Larke N."/>
            <person name="Lord A."/>
            <person name="Maser P."/>
            <person name="McKellar S."/>
            <person name="Mooney P."/>
            <person name="Morton F."/>
            <person name="Nene V."/>
            <person name="O'Neil S."/>
            <person name="Price C."/>
            <person name="Quail M.A."/>
            <person name="Rabbinowitsch E."/>
            <person name="Rawlings N.D."/>
            <person name="Rutter S."/>
            <person name="Saunders D."/>
            <person name="Seeger K."/>
            <person name="Shah T."/>
            <person name="Squares R."/>
            <person name="Squares S."/>
            <person name="Tivey A."/>
            <person name="Walker A.R."/>
            <person name="Woodward J."/>
            <person name="Dobbelaere D.A.E."/>
            <person name="Langsley G."/>
            <person name="Rajandream M.A."/>
            <person name="McKeever D."/>
            <person name="Shiels B."/>
            <person name="Tait A."/>
            <person name="Barrell B.G."/>
            <person name="Hall N."/>
        </authorList>
    </citation>
    <scope>NUCLEOTIDE SEQUENCE [LARGE SCALE GENOMIC DNA]</scope>
    <source>
        <strain evidence="19">Ankara</strain>
    </source>
</reference>
<dbReference type="GO" id="GO:0005789">
    <property type="term" value="C:endoplasmic reticulum membrane"/>
    <property type="evidence" value="ECO:0007669"/>
    <property type="project" value="UniProtKB-SubCell"/>
</dbReference>
<keyword evidence="7 16" id="KW-0812">Transmembrane</keyword>
<dbReference type="PROSITE" id="PS50089">
    <property type="entry name" value="ZF_RING_2"/>
    <property type="match status" value="1"/>
</dbReference>
<dbReference type="OrthoDB" id="8062037at2759"/>
<dbReference type="InterPro" id="IPR001841">
    <property type="entry name" value="Znf_RING"/>
</dbReference>
<evidence type="ECO:0000256" key="11">
    <source>
        <dbReference type="ARBA" id="ARBA00022824"/>
    </source>
</evidence>
<organism evidence="18 19">
    <name type="scientific">Theileria annulata</name>
    <dbReference type="NCBI Taxonomy" id="5874"/>
    <lineage>
        <taxon>Eukaryota</taxon>
        <taxon>Sar</taxon>
        <taxon>Alveolata</taxon>
        <taxon>Apicomplexa</taxon>
        <taxon>Aconoidasida</taxon>
        <taxon>Piroplasmida</taxon>
        <taxon>Theileriidae</taxon>
        <taxon>Theileria</taxon>
    </lineage>
</organism>
<keyword evidence="14 16" id="KW-0472">Membrane</keyword>
<keyword evidence="10" id="KW-0833">Ubl conjugation pathway</keyword>
<dbReference type="PANTHER" id="PTHR22763:SF184">
    <property type="entry name" value="E3 UBIQUITIN-PROTEIN LIGASE SYNOVIOLIN"/>
    <property type="match status" value="1"/>
</dbReference>
<dbReference type="CDD" id="cd16479">
    <property type="entry name" value="RING-H2_synoviolin"/>
    <property type="match status" value="1"/>
</dbReference>
<evidence type="ECO:0000256" key="7">
    <source>
        <dbReference type="ARBA" id="ARBA00022692"/>
    </source>
</evidence>
<dbReference type="GeneID" id="3864393"/>
<dbReference type="Pfam" id="PF25563">
    <property type="entry name" value="TPR_SYVN1_N"/>
    <property type="match status" value="1"/>
</dbReference>
<feature type="domain" description="RING-type" evidence="17">
    <location>
        <begin position="304"/>
        <end position="343"/>
    </location>
</feature>
<feature type="transmembrane region" description="Helical" evidence="16">
    <location>
        <begin position="149"/>
        <end position="171"/>
    </location>
</feature>
<dbReference type="GO" id="GO:0043161">
    <property type="term" value="P:proteasome-mediated ubiquitin-dependent protein catabolic process"/>
    <property type="evidence" value="ECO:0007669"/>
    <property type="project" value="TreeGrafter"/>
</dbReference>
<evidence type="ECO:0000313" key="18">
    <source>
        <dbReference type="EMBL" id="CAI73452.1"/>
    </source>
</evidence>
<name>Q4UHI7_THEAN</name>
<comment type="catalytic activity">
    <reaction evidence="1">
        <text>S-ubiquitinyl-[E2 ubiquitin-conjugating enzyme]-L-cysteine + [acceptor protein]-L-lysine = [E2 ubiquitin-conjugating enzyme]-L-cysteine + N(6)-ubiquitinyl-[acceptor protein]-L-lysine.</text>
        <dbReference type="EC" id="2.3.2.27"/>
    </reaction>
</comment>
<dbReference type="PANTHER" id="PTHR22763">
    <property type="entry name" value="RING ZINC FINGER PROTEIN"/>
    <property type="match status" value="1"/>
</dbReference>
<dbReference type="VEuPathDB" id="PiroplasmaDB:TA02935"/>
<gene>
    <name evidence="18" type="ORF">TA02935</name>
</gene>
<dbReference type="EC" id="2.3.2.27" evidence="5"/>
<dbReference type="Gene3D" id="3.30.40.10">
    <property type="entry name" value="Zinc/RING finger domain, C3HC4 (zinc finger)"/>
    <property type="match status" value="1"/>
</dbReference>
<dbReference type="GO" id="GO:0008270">
    <property type="term" value="F:zinc ion binding"/>
    <property type="evidence" value="ECO:0007669"/>
    <property type="project" value="UniProtKB-KW"/>
</dbReference>
<keyword evidence="8" id="KW-0479">Metal-binding</keyword>
<dbReference type="Pfam" id="PF13639">
    <property type="entry name" value="zf-RING_2"/>
    <property type="match status" value="1"/>
</dbReference>
<evidence type="ECO:0000256" key="14">
    <source>
        <dbReference type="ARBA" id="ARBA00023136"/>
    </source>
</evidence>
<evidence type="ECO:0000256" key="1">
    <source>
        <dbReference type="ARBA" id="ARBA00000900"/>
    </source>
</evidence>
<dbReference type="InParanoid" id="Q4UHI7"/>
<feature type="transmembrane region" description="Helical" evidence="16">
    <location>
        <begin position="225"/>
        <end position="251"/>
    </location>
</feature>
<evidence type="ECO:0000256" key="10">
    <source>
        <dbReference type="ARBA" id="ARBA00022786"/>
    </source>
</evidence>
<protein>
    <recommendedName>
        <fullName evidence="5">RING-type E3 ubiquitin transferase</fullName>
        <ecNumber evidence="5">2.3.2.27</ecNumber>
    </recommendedName>
</protein>
<dbReference type="AlphaFoldDB" id="Q4UHI7"/>
<feature type="transmembrane region" description="Helical" evidence="16">
    <location>
        <begin position="44"/>
        <end position="68"/>
    </location>
</feature>
<keyword evidence="11" id="KW-0256">Endoplasmic reticulum</keyword>
<evidence type="ECO:0000256" key="6">
    <source>
        <dbReference type="ARBA" id="ARBA00022679"/>
    </source>
</evidence>
<evidence type="ECO:0000256" key="5">
    <source>
        <dbReference type="ARBA" id="ARBA00012483"/>
    </source>
</evidence>
<dbReference type="InterPro" id="IPR057992">
    <property type="entry name" value="TPR_SYVN1_N"/>
</dbReference>
<dbReference type="KEGG" id="tan:TA02935"/>
<dbReference type="eggNOG" id="KOG0802">
    <property type="taxonomic scope" value="Eukaryota"/>
</dbReference>
<keyword evidence="6" id="KW-0808">Transferase</keyword>
<dbReference type="SUPFAM" id="SSF57850">
    <property type="entry name" value="RING/U-box"/>
    <property type="match status" value="1"/>
</dbReference>
<dbReference type="GO" id="GO:0036503">
    <property type="term" value="P:ERAD pathway"/>
    <property type="evidence" value="ECO:0007669"/>
    <property type="project" value="TreeGrafter"/>
</dbReference>
<proteinExistence type="inferred from homology"/>
<dbReference type="InterPro" id="IPR058051">
    <property type="entry name" value="Znf_RING_synoviolin"/>
</dbReference>